<comment type="caution">
    <text evidence="7">The sequence shown here is derived from an EMBL/GenBank/DDBJ whole genome shotgun (WGS) entry which is preliminary data.</text>
</comment>
<dbReference type="Pfam" id="PF01544">
    <property type="entry name" value="CorA"/>
    <property type="match status" value="1"/>
</dbReference>
<gene>
    <name evidence="7" type="ORF">LTR84_011167</name>
</gene>
<proteinExistence type="predicted"/>
<dbReference type="AlphaFoldDB" id="A0AAV9NKZ5"/>
<dbReference type="EMBL" id="JAVRRD010000005">
    <property type="protein sequence ID" value="KAK5058903.1"/>
    <property type="molecule type" value="Genomic_DNA"/>
</dbReference>
<evidence type="ECO:0000256" key="6">
    <source>
        <dbReference type="SAM" id="Phobius"/>
    </source>
</evidence>
<dbReference type="RefSeq" id="XP_064709426.1">
    <property type="nucleotide sequence ID" value="XM_064854700.1"/>
</dbReference>
<keyword evidence="3 6" id="KW-1133">Transmembrane helix</keyword>
<sequence length="556" mass="61655">MDLRPDSSSSSSPPRRKKAGLSTNVKLQAVRQPDDGPAAVVRPRSLHNAPPPTTKVARRIQVDDNASTPRVQQVECFVYEGSQPARTQNAAIKPGEIKAWLTKPPLESFKGKPPVASLRLLCYRQQISVVKPFDSTSLRAIHDALGLPEDHSYLAACSAGACGKFVVANRRPVFIYHRSNNNGTISAILQWSANTNTTLGYLLLGPRISLRKVTSDLVSQFPTFAHPLFVPTYLSECTAVDLMSELHHIHALLARVERKTRFGDWEVQDEGSELACSDAEDDVAVHWGSRHEKTVPVAPSSLSDNVDSMSAIGSVEDEESPVRLGGRMISRYWVKMWAAMDASDLDYHGLSQILGVISCRFAFMEVAISCSIAGAEFTLREMAQMQEYCGNAMRVRHLKEVGNSDCLKHRAELLMSNLKHIQLFGALARRIQVQQNVLFNLIAQDDNTLNRGIAEDSRQLAEASKRDSSAMKIIAFLTTLFLPATFVATFFGMPLFNWNEGNMADVMKRHFWIYWTVTAPLTIITMGVVGAYAWIRSRKNRLAADQARRSAGIKDA</sequence>
<dbReference type="Gene3D" id="1.20.58.340">
    <property type="entry name" value="Magnesium transport protein CorA, transmembrane region"/>
    <property type="match status" value="1"/>
</dbReference>
<evidence type="ECO:0000313" key="8">
    <source>
        <dbReference type="Proteomes" id="UP001358417"/>
    </source>
</evidence>
<dbReference type="Proteomes" id="UP001358417">
    <property type="component" value="Unassembled WGS sequence"/>
</dbReference>
<evidence type="ECO:0000256" key="5">
    <source>
        <dbReference type="SAM" id="MobiDB-lite"/>
    </source>
</evidence>
<feature type="compositionally biased region" description="Low complexity" evidence="5">
    <location>
        <begin position="1"/>
        <end position="13"/>
    </location>
</feature>
<evidence type="ECO:0000256" key="1">
    <source>
        <dbReference type="ARBA" id="ARBA00004141"/>
    </source>
</evidence>
<evidence type="ECO:0000313" key="7">
    <source>
        <dbReference type="EMBL" id="KAK5058903.1"/>
    </source>
</evidence>
<evidence type="ECO:0000256" key="4">
    <source>
        <dbReference type="ARBA" id="ARBA00023136"/>
    </source>
</evidence>
<accession>A0AAV9NKZ5</accession>
<dbReference type="GeneID" id="89979321"/>
<evidence type="ECO:0000256" key="3">
    <source>
        <dbReference type="ARBA" id="ARBA00022989"/>
    </source>
</evidence>
<organism evidence="7 8">
    <name type="scientific">Exophiala bonariae</name>
    <dbReference type="NCBI Taxonomy" id="1690606"/>
    <lineage>
        <taxon>Eukaryota</taxon>
        <taxon>Fungi</taxon>
        <taxon>Dikarya</taxon>
        <taxon>Ascomycota</taxon>
        <taxon>Pezizomycotina</taxon>
        <taxon>Eurotiomycetes</taxon>
        <taxon>Chaetothyriomycetidae</taxon>
        <taxon>Chaetothyriales</taxon>
        <taxon>Herpotrichiellaceae</taxon>
        <taxon>Exophiala</taxon>
    </lineage>
</organism>
<feature type="transmembrane region" description="Helical" evidence="6">
    <location>
        <begin position="473"/>
        <end position="492"/>
    </location>
</feature>
<feature type="region of interest" description="Disordered" evidence="5">
    <location>
        <begin position="1"/>
        <end position="52"/>
    </location>
</feature>
<dbReference type="GO" id="GO:0016020">
    <property type="term" value="C:membrane"/>
    <property type="evidence" value="ECO:0007669"/>
    <property type="project" value="UniProtKB-SubCell"/>
</dbReference>
<comment type="subcellular location">
    <subcellularLocation>
        <location evidence="1">Membrane</location>
        <topology evidence="1">Multi-pass membrane protein</topology>
    </subcellularLocation>
</comment>
<keyword evidence="8" id="KW-1185">Reference proteome</keyword>
<keyword evidence="4 6" id="KW-0472">Membrane</keyword>
<evidence type="ECO:0000256" key="2">
    <source>
        <dbReference type="ARBA" id="ARBA00022692"/>
    </source>
</evidence>
<reference evidence="7 8" key="1">
    <citation type="submission" date="2023-08" db="EMBL/GenBank/DDBJ databases">
        <title>Black Yeasts Isolated from many extreme environments.</title>
        <authorList>
            <person name="Coleine C."/>
            <person name="Stajich J.E."/>
            <person name="Selbmann L."/>
        </authorList>
    </citation>
    <scope>NUCLEOTIDE SEQUENCE [LARGE SCALE GENOMIC DNA]</scope>
    <source>
        <strain evidence="7 8">CCFEE 5792</strain>
    </source>
</reference>
<name>A0AAV9NKZ5_9EURO</name>
<feature type="transmembrane region" description="Helical" evidence="6">
    <location>
        <begin position="512"/>
        <end position="535"/>
    </location>
</feature>
<dbReference type="SUPFAM" id="SSF144083">
    <property type="entry name" value="Magnesium transport protein CorA, transmembrane region"/>
    <property type="match status" value="1"/>
</dbReference>
<protein>
    <submittedName>
        <fullName evidence="7">Uncharacterized protein</fullName>
    </submittedName>
</protein>
<keyword evidence="2 6" id="KW-0812">Transmembrane</keyword>
<dbReference type="InterPro" id="IPR045863">
    <property type="entry name" value="CorA_TM1_TM2"/>
</dbReference>
<dbReference type="InterPro" id="IPR002523">
    <property type="entry name" value="MgTranspt_CorA/ZnTranspt_ZntB"/>
</dbReference>